<keyword evidence="12" id="KW-1185">Reference proteome</keyword>
<accession>A0A4Q9KH30</accession>
<keyword evidence="4 8" id="KW-1133">Transmembrane helix</keyword>
<evidence type="ECO:0000259" key="9">
    <source>
        <dbReference type="Pfam" id="PF06738"/>
    </source>
</evidence>
<feature type="transmembrane region" description="Helical" evidence="8">
    <location>
        <begin position="314"/>
        <end position="334"/>
    </location>
</feature>
<name>A0A4Q9KH30_9ACTN</name>
<feature type="transmembrane region" description="Helical" evidence="8">
    <location>
        <begin position="508"/>
        <end position="529"/>
    </location>
</feature>
<dbReference type="Pfam" id="PF12821">
    <property type="entry name" value="ThrE_2"/>
    <property type="match status" value="1"/>
</dbReference>
<dbReference type="PANTHER" id="PTHR34390">
    <property type="entry name" value="UPF0442 PROTEIN YJJB-RELATED"/>
    <property type="match status" value="1"/>
</dbReference>
<feature type="transmembrane region" description="Helical" evidence="8">
    <location>
        <begin position="258"/>
        <end position="275"/>
    </location>
</feature>
<feature type="transmembrane region" description="Helical" evidence="8">
    <location>
        <begin position="442"/>
        <end position="461"/>
    </location>
</feature>
<dbReference type="GO" id="GO:0005886">
    <property type="term" value="C:plasma membrane"/>
    <property type="evidence" value="ECO:0007669"/>
    <property type="project" value="UniProtKB-SubCell"/>
</dbReference>
<feature type="transmembrane region" description="Helical" evidence="8">
    <location>
        <begin position="355"/>
        <end position="373"/>
    </location>
</feature>
<evidence type="ECO:0000256" key="3">
    <source>
        <dbReference type="ARBA" id="ARBA00022692"/>
    </source>
</evidence>
<evidence type="ECO:0000256" key="2">
    <source>
        <dbReference type="ARBA" id="ARBA00022475"/>
    </source>
</evidence>
<dbReference type="InterPro" id="IPR010619">
    <property type="entry name" value="ThrE-like_N"/>
</dbReference>
<dbReference type="AlphaFoldDB" id="A0A4Q9KH30"/>
<evidence type="ECO:0000256" key="4">
    <source>
        <dbReference type="ARBA" id="ARBA00022989"/>
    </source>
</evidence>
<feature type="domain" description="Threonine/Serine exporter ThrE" evidence="10">
    <location>
        <begin position="396"/>
        <end position="523"/>
    </location>
</feature>
<evidence type="ECO:0000256" key="6">
    <source>
        <dbReference type="ARBA" id="ARBA00034125"/>
    </source>
</evidence>
<evidence type="ECO:0000313" key="12">
    <source>
        <dbReference type="Proteomes" id="UP000292373"/>
    </source>
</evidence>
<feature type="transmembrane region" description="Helical" evidence="8">
    <location>
        <begin position="393"/>
        <end position="412"/>
    </location>
</feature>
<feature type="compositionally biased region" description="Basic residues" evidence="7">
    <location>
        <begin position="35"/>
        <end position="44"/>
    </location>
</feature>
<evidence type="ECO:0000256" key="8">
    <source>
        <dbReference type="SAM" id="Phobius"/>
    </source>
</evidence>
<comment type="caution">
    <text evidence="11">The sequence shown here is derived from an EMBL/GenBank/DDBJ whole genome shotgun (WGS) entry which is preliminary data.</text>
</comment>
<keyword evidence="5 8" id="KW-0472">Membrane</keyword>
<organism evidence="11 12">
    <name type="scientific">Propioniciclava sinopodophylli</name>
    <dbReference type="NCBI Taxonomy" id="1837344"/>
    <lineage>
        <taxon>Bacteria</taxon>
        <taxon>Bacillati</taxon>
        <taxon>Actinomycetota</taxon>
        <taxon>Actinomycetes</taxon>
        <taxon>Propionibacteriales</taxon>
        <taxon>Propionibacteriaceae</taxon>
        <taxon>Propioniciclava</taxon>
    </lineage>
</organism>
<evidence type="ECO:0000313" key="11">
    <source>
        <dbReference type="EMBL" id="TBT88601.1"/>
    </source>
</evidence>
<sequence>MRRDVRRQPARGPQPRLLPAVAGHRLDHGQQGGARGRHGAHGARGRPAPDRPCGRLRRPAGRRGRAHGRRRAGQGGVAALRGFEGRAPRLFERSDGLERLIRRRRQRRTYPEAAHPREARVPIVALATRVGAAALVAGASAAEATQMILRLGIALEVPLHVDVTYTSIMVSAPDIGGSAPVTMVRTVPALARDYARLGHLVGIVDRVCAAELEPAEASRQLKERELSGMEYRRWVRFGAAFAQGASICALLGGVALDMLVAGLATVLIAMVTVGQQVRRGSYFFTQVAAGAIPTALAVMLMYLRRFGVDELWTLSPALVVASGMVSMLAGMGVVAAAQDALDGYFITAGARVVELLMRTGGLILGVAGVLWLAVRIGAPAYLAPEAVTPPHPVVQIVAAGAFTVALGVVSGLGPRGAVIVGAFGALGWAAYLLALTPVGGEYPIAAGLAAAVVGLLAHLMARKLGPPAVAIITVGIAPLMPGMFLYRALFRLVVGTPAVHPRDTAEELFMLAALTGIGLALGSSVGAAVGRRLAQPTERVARLATQIALGRGRLRE</sequence>
<evidence type="ECO:0000256" key="7">
    <source>
        <dbReference type="SAM" id="MobiDB-lite"/>
    </source>
</evidence>
<evidence type="ECO:0000256" key="5">
    <source>
        <dbReference type="ARBA" id="ARBA00023136"/>
    </source>
</evidence>
<dbReference type="InterPro" id="IPR050539">
    <property type="entry name" value="ThrE_Dicarb/AminoAcid_Exp"/>
</dbReference>
<feature type="compositionally biased region" description="Basic residues" evidence="7">
    <location>
        <begin position="54"/>
        <end position="72"/>
    </location>
</feature>
<reference evidence="11 12" key="1">
    <citation type="submission" date="2019-01" db="EMBL/GenBank/DDBJ databases">
        <title>Lactibacter flavus gen. nov., sp. nov., a novel bacterium of the family Propionibacteriaceae isolated from raw milk and dairy products.</title>
        <authorList>
            <person name="Huptas C."/>
            <person name="Wenning M."/>
            <person name="Breitenwieser F."/>
            <person name="Doll E."/>
            <person name="Von Neubeck M."/>
            <person name="Busse H.-J."/>
            <person name="Scherer S."/>
        </authorList>
    </citation>
    <scope>NUCLEOTIDE SEQUENCE [LARGE SCALE GENOMIC DNA]</scope>
    <source>
        <strain evidence="11 12">KCTC 33808</strain>
    </source>
</reference>
<feature type="domain" description="Threonine/serine exporter-like N-terminal" evidence="9">
    <location>
        <begin position="126"/>
        <end position="370"/>
    </location>
</feature>
<feature type="region of interest" description="Disordered" evidence="7">
    <location>
        <begin position="1"/>
        <end position="75"/>
    </location>
</feature>
<dbReference type="OrthoDB" id="9763957at2"/>
<proteinExistence type="inferred from homology"/>
<protein>
    <submittedName>
        <fullName evidence="11">Threonine/serine exporter family protein</fullName>
    </submittedName>
</protein>
<dbReference type="InterPro" id="IPR024528">
    <property type="entry name" value="ThrE_2"/>
</dbReference>
<comment type="similarity">
    <text evidence="6">Belongs to the ThrE exporter (TC 2.A.79) family.</text>
</comment>
<feature type="transmembrane region" description="Helical" evidence="8">
    <location>
        <begin position="468"/>
        <end position="488"/>
    </location>
</feature>
<dbReference type="GO" id="GO:0015744">
    <property type="term" value="P:succinate transport"/>
    <property type="evidence" value="ECO:0007669"/>
    <property type="project" value="TreeGrafter"/>
</dbReference>
<comment type="subcellular location">
    <subcellularLocation>
        <location evidence="1">Cell membrane</location>
        <topology evidence="1">Multi-pass membrane protein</topology>
    </subcellularLocation>
</comment>
<feature type="transmembrane region" description="Helical" evidence="8">
    <location>
        <begin position="282"/>
        <end position="302"/>
    </location>
</feature>
<dbReference type="GO" id="GO:0022857">
    <property type="term" value="F:transmembrane transporter activity"/>
    <property type="evidence" value="ECO:0007669"/>
    <property type="project" value="InterPro"/>
</dbReference>
<keyword evidence="3 8" id="KW-0812">Transmembrane</keyword>
<evidence type="ECO:0000256" key="1">
    <source>
        <dbReference type="ARBA" id="ARBA00004651"/>
    </source>
</evidence>
<gene>
    <name evidence="11" type="ORF">ET989_01205</name>
</gene>
<feature type="transmembrane region" description="Helical" evidence="8">
    <location>
        <begin position="417"/>
        <end position="436"/>
    </location>
</feature>
<dbReference type="Pfam" id="PF06738">
    <property type="entry name" value="ThrE"/>
    <property type="match status" value="1"/>
</dbReference>
<evidence type="ECO:0000259" key="10">
    <source>
        <dbReference type="Pfam" id="PF12821"/>
    </source>
</evidence>
<dbReference type="PANTHER" id="PTHR34390:SF2">
    <property type="entry name" value="SUCCINATE TRANSPORTER SUBUNIT YJJP-RELATED"/>
    <property type="match status" value="1"/>
</dbReference>
<keyword evidence="2" id="KW-1003">Cell membrane</keyword>
<dbReference type="EMBL" id="SDMQ01000001">
    <property type="protein sequence ID" value="TBT88601.1"/>
    <property type="molecule type" value="Genomic_DNA"/>
</dbReference>
<dbReference type="Proteomes" id="UP000292373">
    <property type="component" value="Unassembled WGS sequence"/>
</dbReference>